<accession>D2J9T8</accession>
<dbReference type="InterPro" id="IPR029055">
    <property type="entry name" value="Ntn_hydrolases_N"/>
</dbReference>
<dbReference type="GO" id="GO:0016787">
    <property type="term" value="F:hydrolase activity"/>
    <property type="evidence" value="ECO:0007669"/>
    <property type="project" value="UniProtKB-KW"/>
</dbReference>
<dbReference type="PANTHER" id="PTHR43199">
    <property type="entry name" value="GLUTATHIONE HYDROLASE"/>
    <property type="match status" value="1"/>
</dbReference>
<evidence type="ECO:0000256" key="4">
    <source>
        <dbReference type="ARBA" id="ARBA00023145"/>
    </source>
</evidence>
<dbReference type="SUPFAM" id="SSF56235">
    <property type="entry name" value="N-terminal nucleophile aminohydrolases (Ntn hydrolases)"/>
    <property type="match status" value="1"/>
</dbReference>
<sequence length="368" mass="41394">MQSKKIFDYVIPLAEDGFEVNSELEMSIKKYSKGIDKSSPFFKGDGNTVKNGDIVKQPQLTKTLKGIKNNGPNYFYDKLAKHLTTELNGQIDKTDFNNYKSKQKKPSETKYLNTHVYSSSNPLGGGLMLQGLKLDEMLNNGQSDEQYLNSVLSGRDLMYSNRDIVNAKTNFSQEYLSNMYISNKYNNQNTSDSISDNSVKKTSTLHFVVVDKQGQMTSTTNTLSGYFGSGKYMDEGFYMNNSMTNFSDNKDSNNYHAKNTVPRSYISPTIIVGPDYYMGIGSPGGNKIPTILNEVIIDYLRGNGSLQDSIYKPRFYNDGNTVHFEKGMNKKYLDILQNQGYNIKEEKDNPNFGSVQAGIYHIKGSVAK</sequence>
<dbReference type="GO" id="GO:0016740">
    <property type="term" value="F:transferase activity"/>
    <property type="evidence" value="ECO:0007669"/>
    <property type="project" value="UniProtKB-KW"/>
</dbReference>
<dbReference type="EMBL" id="GQ900418">
    <property type="protein sequence ID" value="ACZ68586.1"/>
    <property type="molecule type" value="Genomic_DNA"/>
</dbReference>
<gene>
    <name evidence="5" type="ORF">SAP063A_031</name>
</gene>
<evidence type="ECO:0000256" key="2">
    <source>
        <dbReference type="ARBA" id="ARBA00022679"/>
    </source>
</evidence>
<name>D2J9T8_STAAU</name>
<dbReference type="RefSeq" id="WP_012816742.1">
    <property type="nucleotide sequence ID" value="NC_013351.1"/>
</dbReference>
<dbReference type="PRINTS" id="PR01210">
    <property type="entry name" value="GGTRANSPTASE"/>
</dbReference>
<dbReference type="AlphaFoldDB" id="D2J9T8"/>
<dbReference type="Pfam" id="PF01019">
    <property type="entry name" value="G_glu_transpept"/>
    <property type="match status" value="1"/>
</dbReference>
<proteinExistence type="inferred from homology"/>
<reference evidence="5" key="1">
    <citation type="submission" date="2009-08" db="EMBL/GenBank/DDBJ databases">
        <authorList>
            <person name="Gill J."/>
            <person name="Borman J."/>
            <person name="Shetty J."/>
            <person name="Hostetler J."/>
            <person name="Durkin S."/>
            <person name="Montgomery B."/>
        </authorList>
    </citation>
    <scope>NUCLEOTIDE SEQUENCE</scope>
    <source>
        <strain evidence="5">EMRSA-2</strain>
        <plasmid evidence="5">SAP063A</plasmid>
    </source>
</reference>
<keyword evidence="4" id="KW-0865">Zymogen</keyword>
<comment type="similarity">
    <text evidence="1">Belongs to the gamma-glutamyltransferase family.</text>
</comment>
<keyword evidence="3" id="KW-0378">Hydrolase</keyword>
<dbReference type="InterPro" id="IPR043137">
    <property type="entry name" value="GGT_ssub_C"/>
</dbReference>
<geneLocation type="plasmid" evidence="5">
    <name>SAP063A</name>
</geneLocation>
<dbReference type="PANTHER" id="PTHR43199:SF1">
    <property type="entry name" value="GLUTATHIONE HYDROLASE PROENZYME"/>
    <property type="match status" value="1"/>
</dbReference>
<evidence type="ECO:0000256" key="3">
    <source>
        <dbReference type="ARBA" id="ARBA00022801"/>
    </source>
</evidence>
<evidence type="ECO:0000313" key="5">
    <source>
        <dbReference type="EMBL" id="ACZ68586.1"/>
    </source>
</evidence>
<reference evidence="5" key="2">
    <citation type="submission" date="2009-12" db="EMBL/GenBank/DDBJ databases">
        <authorList>
            <person name="Summers A.O."/>
            <person name="Shearer J."/>
            <person name="Wireman J."/>
        </authorList>
    </citation>
    <scope>NUCLEOTIDE SEQUENCE</scope>
    <source>
        <strain evidence="5">EMRSA-2</strain>
        <plasmid evidence="5">SAP063A</plasmid>
    </source>
</reference>
<keyword evidence="2" id="KW-0808">Transferase</keyword>
<protein>
    <submittedName>
        <fullName evidence="5">Putative gamma-glutamyltranspeptidase</fullName>
    </submittedName>
</protein>
<dbReference type="InterPro" id="IPR051792">
    <property type="entry name" value="GGT_bact"/>
</dbReference>
<dbReference type="Gene3D" id="3.60.20.40">
    <property type="match status" value="1"/>
</dbReference>
<evidence type="ECO:0000256" key="1">
    <source>
        <dbReference type="ARBA" id="ARBA00009381"/>
    </source>
</evidence>
<keyword evidence="5" id="KW-0614">Plasmid</keyword>
<organism evidence="5">
    <name type="scientific">Staphylococcus aureus</name>
    <dbReference type="NCBI Taxonomy" id="1280"/>
    <lineage>
        <taxon>Bacteria</taxon>
        <taxon>Bacillati</taxon>
        <taxon>Bacillota</taxon>
        <taxon>Bacilli</taxon>
        <taxon>Bacillales</taxon>
        <taxon>Staphylococcaceae</taxon>
        <taxon>Staphylococcus</taxon>
    </lineage>
</organism>